<dbReference type="GO" id="GO:0016887">
    <property type="term" value="F:ATP hydrolysis activity"/>
    <property type="evidence" value="ECO:0007669"/>
    <property type="project" value="InterPro"/>
</dbReference>
<dbReference type="SMART" id="SM00382">
    <property type="entry name" value="AAA"/>
    <property type="match status" value="1"/>
</dbReference>
<dbReference type="GO" id="GO:0098796">
    <property type="term" value="C:membrane protein complex"/>
    <property type="evidence" value="ECO:0007669"/>
    <property type="project" value="UniProtKB-ARBA"/>
</dbReference>
<dbReference type="Proteomes" id="UP000675554">
    <property type="component" value="Unassembled WGS sequence"/>
</dbReference>
<keyword evidence="7" id="KW-1185">Reference proteome</keyword>
<dbReference type="InterPro" id="IPR017911">
    <property type="entry name" value="MacB-like_ATP-bd"/>
</dbReference>
<dbReference type="InterPro" id="IPR017871">
    <property type="entry name" value="ABC_transporter-like_CS"/>
</dbReference>
<dbReference type="InterPro" id="IPR003593">
    <property type="entry name" value="AAA+_ATPase"/>
</dbReference>
<dbReference type="InterPro" id="IPR015854">
    <property type="entry name" value="ABC_transpr_LolD-like"/>
</dbReference>
<dbReference type="Gene3D" id="3.40.50.300">
    <property type="entry name" value="P-loop containing nucleotide triphosphate hydrolases"/>
    <property type="match status" value="1"/>
</dbReference>
<evidence type="ECO:0000313" key="7">
    <source>
        <dbReference type="Proteomes" id="UP000675554"/>
    </source>
</evidence>
<keyword evidence="1" id="KW-0813">Transport</keyword>
<evidence type="ECO:0000256" key="1">
    <source>
        <dbReference type="ARBA" id="ARBA00022448"/>
    </source>
</evidence>
<evidence type="ECO:0000259" key="5">
    <source>
        <dbReference type="PROSITE" id="PS50893"/>
    </source>
</evidence>
<dbReference type="PROSITE" id="PS50893">
    <property type="entry name" value="ABC_TRANSPORTER_2"/>
    <property type="match status" value="1"/>
</dbReference>
<proteinExistence type="predicted"/>
<sequence>MSQSISTAEGLTPTEPTADRSAAVIEVDNCTKEYPGGVWALRRVSLAVHEGELMAILGPSGSGKSTLLNLMGTLDKPSSGRVLIQGHDVANVPDRRLAAVRAHWIGFVFQQFFLTSHLSAVDNVATGLLYHGIPPRERRRLAKAALERVGLGHRLGHRPNQMSGGEKQRAAIARAVVGNPPLVLADEPTGNLDTKSGEGVLELLAELNRDGTAVVVITHDMEVAAALPRRLEIRDGRIYADSGMPA</sequence>
<protein>
    <submittedName>
        <fullName evidence="6">ABC transporter ATP-binding protein</fullName>
    </submittedName>
</protein>
<dbReference type="PANTHER" id="PTHR24220:SF86">
    <property type="entry name" value="ABC TRANSPORTER ABCH.1"/>
    <property type="match status" value="1"/>
</dbReference>
<accession>A0A8T4IJ41</accession>
<feature type="region of interest" description="Disordered" evidence="4">
    <location>
        <begin position="1"/>
        <end position="20"/>
    </location>
</feature>
<dbReference type="Pfam" id="PF00005">
    <property type="entry name" value="ABC_tran"/>
    <property type="match status" value="1"/>
</dbReference>
<keyword evidence="2" id="KW-0547">Nucleotide-binding</keyword>
<evidence type="ECO:0000256" key="2">
    <source>
        <dbReference type="ARBA" id="ARBA00022741"/>
    </source>
</evidence>
<keyword evidence="3 6" id="KW-0067">ATP-binding</keyword>
<reference evidence="6" key="1">
    <citation type="submission" date="2021-04" db="EMBL/GenBank/DDBJ databases">
        <title>Sequencing of actinobacteria type strains.</title>
        <authorList>
            <person name="Nguyen G.-S."/>
            <person name="Wentzel A."/>
        </authorList>
    </citation>
    <scope>NUCLEOTIDE SEQUENCE</scope>
    <source>
        <strain evidence="6">DSM 42095</strain>
    </source>
</reference>
<dbReference type="GO" id="GO:0005524">
    <property type="term" value="F:ATP binding"/>
    <property type="evidence" value="ECO:0007669"/>
    <property type="project" value="UniProtKB-KW"/>
</dbReference>
<dbReference type="SUPFAM" id="SSF52540">
    <property type="entry name" value="P-loop containing nucleoside triphosphate hydrolases"/>
    <property type="match status" value="1"/>
</dbReference>
<evidence type="ECO:0000256" key="3">
    <source>
        <dbReference type="ARBA" id="ARBA00022840"/>
    </source>
</evidence>
<name>A0A8T4IJ41_9ACTN</name>
<evidence type="ECO:0000256" key="4">
    <source>
        <dbReference type="SAM" id="MobiDB-lite"/>
    </source>
</evidence>
<dbReference type="InterPro" id="IPR027417">
    <property type="entry name" value="P-loop_NTPase"/>
</dbReference>
<dbReference type="GO" id="GO:0005886">
    <property type="term" value="C:plasma membrane"/>
    <property type="evidence" value="ECO:0007669"/>
    <property type="project" value="TreeGrafter"/>
</dbReference>
<dbReference type="CDD" id="cd03255">
    <property type="entry name" value="ABC_MJ0796_LolCDE_FtsE"/>
    <property type="match status" value="1"/>
</dbReference>
<dbReference type="GO" id="GO:0022857">
    <property type="term" value="F:transmembrane transporter activity"/>
    <property type="evidence" value="ECO:0007669"/>
    <property type="project" value="UniProtKB-ARBA"/>
</dbReference>
<dbReference type="EMBL" id="JAGSMN010000050">
    <property type="protein sequence ID" value="MBR7671938.1"/>
    <property type="molecule type" value="Genomic_DNA"/>
</dbReference>
<gene>
    <name evidence="6" type="ORF">KDA82_02565</name>
</gene>
<comment type="caution">
    <text evidence="6">The sequence shown here is derived from an EMBL/GenBank/DDBJ whole genome shotgun (WGS) entry which is preliminary data.</text>
</comment>
<dbReference type="InterPro" id="IPR003439">
    <property type="entry name" value="ABC_transporter-like_ATP-bd"/>
</dbReference>
<dbReference type="PROSITE" id="PS00211">
    <property type="entry name" value="ABC_TRANSPORTER_1"/>
    <property type="match status" value="1"/>
</dbReference>
<evidence type="ECO:0000313" key="6">
    <source>
        <dbReference type="EMBL" id="MBR7671938.1"/>
    </source>
</evidence>
<organism evidence="6 7">
    <name type="scientific">Streptomyces daliensis</name>
    <dbReference type="NCBI Taxonomy" id="299421"/>
    <lineage>
        <taxon>Bacteria</taxon>
        <taxon>Bacillati</taxon>
        <taxon>Actinomycetota</taxon>
        <taxon>Actinomycetes</taxon>
        <taxon>Kitasatosporales</taxon>
        <taxon>Streptomycetaceae</taxon>
        <taxon>Streptomyces</taxon>
    </lineage>
</organism>
<dbReference type="FunFam" id="3.40.50.300:FF:000032">
    <property type="entry name" value="Export ABC transporter ATP-binding protein"/>
    <property type="match status" value="1"/>
</dbReference>
<dbReference type="AlphaFoldDB" id="A0A8T4IJ41"/>
<dbReference type="PANTHER" id="PTHR24220">
    <property type="entry name" value="IMPORT ATP-BINDING PROTEIN"/>
    <property type="match status" value="1"/>
</dbReference>
<feature type="domain" description="ABC transporter" evidence="5">
    <location>
        <begin position="25"/>
        <end position="246"/>
    </location>
</feature>